<keyword evidence="4" id="KW-1185">Reference proteome</keyword>
<evidence type="ECO:0000313" key="4">
    <source>
        <dbReference type="Proteomes" id="UP000014160"/>
    </source>
</evidence>
<dbReference type="AlphaFoldDB" id="R2XHT8"/>
<dbReference type="GeneID" id="301213455"/>
<dbReference type="RefSeq" id="WP_010781637.1">
    <property type="nucleotide sequence ID" value="NZ_ASWH01000001.1"/>
</dbReference>
<dbReference type="Proteomes" id="UP000013750">
    <property type="component" value="Unassembled WGS sequence"/>
</dbReference>
<dbReference type="PATRIC" id="fig|1158614.3.peg.3271"/>
<evidence type="ECO:0008006" key="5">
    <source>
        <dbReference type="Google" id="ProtNLM"/>
    </source>
</evidence>
<dbReference type="OrthoDB" id="2199707at2"/>
<sequence>MKATKQLGLAAATLGMIVLLGACGRTEESGTIVGGSGSEEVYTDSSGDEAVVGEETLKDDGYFKQVVTEGIDPKVKDIVSYDTQFSNSDWDKITFDVDHAKIVTVKDFKDEKGDTYKTLLSLKYKLDIEDTSDKYIMPDKAEVELADGKKVSADFFMDIFDDEFSTTDAHKDGFIHFKIKDEEKIREIKAVDVTFRAKTDNNHETTHTYKIDFPLEAEE</sequence>
<reference evidence="1 3" key="1">
    <citation type="submission" date="2013-02" db="EMBL/GenBank/DDBJ databases">
        <title>The Genome Sequence of Enterococcus gilvus ATCC BAA-350.</title>
        <authorList>
            <consortium name="The Broad Institute Genome Sequencing Platform"/>
            <consortium name="The Broad Institute Genome Sequencing Center for Infectious Disease"/>
            <person name="Earl A.M."/>
            <person name="Gilmore M.S."/>
            <person name="Lebreton F."/>
            <person name="Walker B."/>
            <person name="Young S.K."/>
            <person name="Zeng Q."/>
            <person name="Gargeya S."/>
            <person name="Fitzgerald M."/>
            <person name="Haas B."/>
            <person name="Abouelleil A."/>
            <person name="Alvarado L."/>
            <person name="Arachchi H.M."/>
            <person name="Berlin A.M."/>
            <person name="Chapman S.B."/>
            <person name="Dewar J."/>
            <person name="Goldberg J."/>
            <person name="Griggs A."/>
            <person name="Gujja S."/>
            <person name="Hansen M."/>
            <person name="Howarth C."/>
            <person name="Imamovic A."/>
            <person name="Larimer J."/>
            <person name="McCowan C."/>
            <person name="Murphy C."/>
            <person name="Neiman D."/>
            <person name="Pearson M."/>
            <person name="Priest M."/>
            <person name="Roberts A."/>
            <person name="Saif S."/>
            <person name="Shea T."/>
            <person name="Sisk P."/>
            <person name="Sykes S."/>
            <person name="Wortman J."/>
            <person name="Nusbaum C."/>
            <person name="Birren B."/>
        </authorList>
    </citation>
    <scope>NUCLEOTIDE SEQUENCE [LARGE SCALE GENOMIC DNA]</scope>
    <source>
        <strain evidence="1 3">ATCC BAA-350</strain>
    </source>
</reference>
<dbReference type="eggNOG" id="ENOG5033WCK">
    <property type="taxonomic scope" value="Bacteria"/>
</dbReference>
<evidence type="ECO:0000313" key="3">
    <source>
        <dbReference type="Proteomes" id="UP000013750"/>
    </source>
</evidence>
<evidence type="ECO:0000313" key="2">
    <source>
        <dbReference type="EMBL" id="EOW81386.1"/>
    </source>
</evidence>
<dbReference type="HOGENOM" id="CLU_1259818_0_0_9"/>
<gene>
    <name evidence="2" type="ORF">I592_00677</name>
    <name evidence="1" type="ORF">UKC_03284</name>
</gene>
<organism evidence="1 3">
    <name type="scientific">Enterococcus gilvus ATCC BAA-350</name>
    <dbReference type="NCBI Taxonomy" id="1158614"/>
    <lineage>
        <taxon>Bacteria</taxon>
        <taxon>Bacillati</taxon>
        <taxon>Bacillota</taxon>
        <taxon>Bacilli</taxon>
        <taxon>Lactobacillales</taxon>
        <taxon>Enterococcaceae</taxon>
        <taxon>Enterococcus</taxon>
    </lineage>
</organism>
<name>R2XHT8_9ENTE</name>
<accession>R2XHT8</accession>
<dbReference type="Proteomes" id="UP000014160">
    <property type="component" value="Unassembled WGS sequence"/>
</dbReference>
<reference evidence="2 4" key="2">
    <citation type="submission" date="2013-03" db="EMBL/GenBank/DDBJ databases">
        <title>The Genome Sequence of Enterococcus gilvus ATCC BAA-350 (PacBio/Illumina hybrid assembly).</title>
        <authorList>
            <consortium name="The Broad Institute Genomics Platform"/>
            <consortium name="The Broad Institute Genome Sequencing Center for Infectious Disease"/>
            <person name="Earl A."/>
            <person name="Russ C."/>
            <person name="Gilmore M."/>
            <person name="Surin D."/>
            <person name="Walker B."/>
            <person name="Young S."/>
            <person name="Zeng Q."/>
            <person name="Gargeya S."/>
            <person name="Fitzgerald M."/>
            <person name="Haas B."/>
            <person name="Abouelleil A."/>
            <person name="Allen A.W."/>
            <person name="Alvarado L."/>
            <person name="Arachchi H.M."/>
            <person name="Berlin A.M."/>
            <person name="Chapman S.B."/>
            <person name="Gainer-Dewar J."/>
            <person name="Goldberg J."/>
            <person name="Griggs A."/>
            <person name="Gujja S."/>
            <person name="Hansen M."/>
            <person name="Howarth C."/>
            <person name="Imamovic A."/>
            <person name="Ireland A."/>
            <person name="Larimer J."/>
            <person name="McCowan C."/>
            <person name="Murphy C."/>
            <person name="Pearson M."/>
            <person name="Poon T.W."/>
            <person name="Priest M."/>
            <person name="Roberts A."/>
            <person name="Saif S."/>
            <person name="Shea T."/>
            <person name="Sisk P."/>
            <person name="Sykes S."/>
            <person name="Wortman J."/>
            <person name="Nusbaum C."/>
            <person name="Birren B."/>
        </authorList>
    </citation>
    <scope>NUCLEOTIDE SEQUENCE [LARGE SCALE GENOMIC DNA]</scope>
    <source>
        <strain evidence="2 4">ATCC BAA-350</strain>
    </source>
</reference>
<dbReference type="PROSITE" id="PS51257">
    <property type="entry name" value="PROKAR_LIPOPROTEIN"/>
    <property type="match status" value="1"/>
</dbReference>
<dbReference type="EMBL" id="AJDQ01000010">
    <property type="protein sequence ID" value="EOI54454.1"/>
    <property type="molecule type" value="Genomic_DNA"/>
</dbReference>
<evidence type="ECO:0000313" key="1">
    <source>
        <dbReference type="EMBL" id="EOI54454.1"/>
    </source>
</evidence>
<protein>
    <recommendedName>
        <fullName evidence="5">Lipoprotein</fullName>
    </recommendedName>
</protein>
<comment type="caution">
    <text evidence="1">The sequence shown here is derived from an EMBL/GenBank/DDBJ whole genome shotgun (WGS) entry which is preliminary data.</text>
</comment>
<dbReference type="EMBL" id="ASWH01000001">
    <property type="protein sequence ID" value="EOW81386.1"/>
    <property type="molecule type" value="Genomic_DNA"/>
</dbReference>
<proteinExistence type="predicted"/>